<dbReference type="EMBL" id="MLAW01000006">
    <property type="protein sequence ID" value="OJJ26581.1"/>
    <property type="molecule type" value="Genomic_DNA"/>
</dbReference>
<keyword evidence="4" id="KW-1185">Reference proteome</keyword>
<dbReference type="InterPro" id="IPR036366">
    <property type="entry name" value="PGBDSf"/>
</dbReference>
<protein>
    <recommendedName>
        <fullName evidence="2">Peptidoglycan binding-like domain-containing protein</fullName>
    </recommendedName>
</protein>
<feature type="domain" description="Peptidoglycan binding-like" evidence="2">
    <location>
        <begin position="203"/>
        <end position="256"/>
    </location>
</feature>
<sequence length="343" mass="37888">MDSLAYLHLALAYQDPTSTKRVLRKSIQQFWQQLLAKPISSRLILRLLSLGIALAILTLAQVALALRFGDSGTDVAQLQQNLQLLGYYRGPITRVFDGATEQAVLGFQRDAGIGVDGIVGSETQSAINRILFNQLPQAGFNTFPQILPPPPAPFNTPSFTPGITFGDPFPNSFNPALGQPNFNQPFGTNFGLQQVTPSSPIGQIQLLQSRLQDLGWYRGTIDGIYGQLTTEAVEQFQRFRGLFPSGIADSRTLAELGLGSDPIAGGNNTFPRVTLQGYVVVIPTGNNFVYQQIRIRYPSAIQTRNRRGRFVYIQAYDNRDRAESQSALLRSQGFTNARVVYFR</sequence>
<keyword evidence="1" id="KW-0812">Transmembrane</keyword>
<dbReference type="STRING" id="1925591.BI308_05670"/>
<dbReference type="Pfam" id="PF01471">
    <property type="entry name" value="PG_binding_1"/>
    <property type="match status" value="2"/>
</dbReference>
<feature type="domain" description="Peptidoglycan binding-like" evidence="2">
    <location>
        <begin position="71"/>
        <end position="126"/>
    </location>
</feature>
<dbReference type="Gene3D" id="1.10.101.10">
    <property type="entry name" value="PGBD-like superfamily/PGBD"/>
    <property type="match status" value="2"/>
</dbReference>
<dbReference type="InterPro" id="IPR036365">
    <property type="entry name" value="PGBD-like_sf"/>
</dbReference>
<keyword evidence="1" id="KW-0472">Membrane</keyword>
<evidence type="ECO:0000256" key="1">
    <source>
        <dbReference type="SAM" id="Phobius"/>
    </source>
</evidence>
<comment type="caution">
    <text evidence="3">The sequence shown here is derived from an EMBL/GenBank/DDBJ whole genome shotgun (WGS) entry which is preliminary data.</text>
</comment>
<name>A0A1L9QV70_9CYAN</name>
<evidence type="ECO:0000313" key="3">
    <source>
        <dbReference type="EMBL" id="OJJ26581.1"/>
    </source>
</evidence>
<dbReference type="SUPFAM" id="SSF47090">
    <property type="entry name" value="PGBD-like"/>
    <property type="match status" value="2"/>
</dbReference>
<gene>
    <name evidence="3" type="ORF">BI308_05670</name>
</gene>
<dbReference type="Proteomes" id="UP000183940">
    <property type="component" value="Unassembled WGS sequence"/>
</dbReference>
<organism evidence="3 4">
    <name type="scientific">Roseofilum reptotaenium AO1-A</name>
    <dbReference type="NCBI Taxonomy" id="1925591"/>
    <lineage>
        <taxon>Bacteria</taxon>
        <taxon>Bacillati</taxon>
        <taxon>Cyanobacteriota</taxon>
        <taxon>Cyanophyceae</taxon>
        <taxon>Desertifilales</taxon>
        <taxon>Desertifilaceae</taxon>
        <taxon>Roseofilum</taxon>
    </lineage>
</organism>
<reference evidence="3" key="1">
    <citation type="submission" date="2016-10" db="EMBL/GenBank/DDBJ databases">
        <title>CRISPR-Cas defence system in Roseofilum reptotaenium: evidence of a bacteriophage-cyanobacterium arms race in the coral black band disease.</title>
        <authorList>
            <person name="Buerger P."/>
            <person name="Wood-Charlson E.M."/>
            <person name="Weynberg K.D."/>
            <person name="Willis B."/>
            <person name="Van Oppen M.J."/>
        </authorList>
    </citation>
    <scope>NUCLEOTIDE SEQUENCE [LARGE SCALE GENOMIC DNA]</scope>
    <source>
        <strain evidence="3">AO1-A</strain>
    </source>
</reference>
<accession>A0A1L9QV70</accession>
<dbReference type="AlphaFoldDB" id="A0A1L9QV70"/>
<evidence type="ECO:0000259" key="2">
    <source>
        <dbReference type="Pfam" id="PF01471"/>
    </source>
</evidence>
<evidence type="ECO:0000313" key="4">
    <source>
        <dbReference type="Proteomes" id="UP000183940"/>
    </source>
</evidence>
<keyword evidence="1" id="KW-1133">Transmembrane helix</keyword>
<dbReference type="InterPro" id="IPR002477">
    <property type="entry name" value="Peptidoglycan-bd-like"/>
</dbReference>
<feature type="transmembrane region" description="Helical" evidence="1">
    <location>
        <begin position="43"/>
        <end position="66"/>
    </location>
</feature>
<proteinExistence type="predicted"/>